<reference evidence="10 11" key="1">
    <citation type="submission" date="2018-12" db="EMBL/GenBank/DDBJ databases">
        <title>Sequencing of bacterial isolates from soil warming experiment in Harvard Forest, Massachusetts, USA.</title>
        <authorList>
            <person name="Deangelis K."/>
        </authorList>
    </citation>
    <scope>NUCLEOTIDE SEQUENCE [LARGE SCALE GENOMIC DNA]</scope>
    <source>
        <strain evidence="10 11">EB153</strain>
    </source>
</reference>
<feature type="transmembrane region" description="Helical" evidence="7">
    <location>
        <begin position="440"/>
        <end position="460"/>
    </location>
</feature>
<evidence type="ECO:0000256" key="7">
    <source>
        <dbReference type="SAM" id="Phobius"/>
    </source>
</evidence>
<sequence>MRLWRPRANDVDEEIATHISIATADRIARGTSPEEARPAALREFGNPLLVGETTRRMWAGEWLEHILQDIRYAWRQMRRSPAFTLTVIAILALGLGATLAMFTVVENVLLQVLPYRDAHHLVTIYEFGRRGDQPRVPWLDIQQWRSSSRSFESIGFYRAANGRSFLEGDSGAQQVSHQLVSTNLFHVLGISPALGSGVTSTPEGFANTGDEQTVILSDSVWRDYFGARQDVIGRTVKISGKPYTVVGVMPRGFALPLPATSLEIWTPVALQPEDDDRIGQTPFYSVIARLNTTATLSSAQAEIKTLQPQVAAQYTDQYRRDLVTSAGINDYAGSLVKPEVLHTLLALFAASALLWIIACVNVAALLLARGTVRQREIAVRGALGAGRLRIVQQLLLEGLMLSFGGSLLGLGVAFGLLSLFAHGLSMELNLHHATPGWRSIAVLLALTLFSALVSALWPALSSARTSIEPALRQGAPQSGVSRAQRCTRSLLVVTQISLALVLLVSCGLLLRTIYILRHVPLGFRTDNILVGSMAIPSYRFADQDLNTTLYAPLLQRIRAVPGVEAANLMTEVPLGHHFNMVFSFSAEGNSADAVRRRDIRAQFRAVNSDAQRVLGFTMLRGRYFNQDDTAGSQAVVVVNREFVKQYSQSHDPDKVMGQSLMGFAKDRRAIVVGILDDTRQISITEQPVPEIQVYFPQLTPTSGTYQAAGGVAMSLALRTSRNPSSIVPELRAIMTHASPELANTEFTTMTQIFEDS</sequence>
<keyword evidence="11" id="KW-1185">Reference proteome</keyword>
<gene>
    <name evidence="10" type="ORF">EDE15_4076</name>
</gene>
<organism evidence="10 11">
    <name type="scientific">Edaphobacter aggregans</name>
    <dbReference type="NCBI Taxonomy" id="570835"/>
    <lineage>
        <taxon>Bacteria</taxon>
        <taxon>Pseudomonadati</taxon>
        <taxon>Acidobacteriota</taxon>
        <taxon>Terriglobia</taxon>
        <taxon>Terriglobales</taxon>
        <taxon>Acidobacteriaceae</taxon>
        <taxon>Edaphobacter</taxon>
    </lineage>
</organism>
<comment type="caution">
    <text evidence="10">The sequence shown here is derived from an EMBL/GenBank/DDBJ whole genome shotgun (WGS) entry which is preliminary data.</text>
</comment>
<feature type="transmembrane region" description="Helical" evidence="7">
    <location>
        <begin position="344"/>
        <end position="368"/>
    </location>
</feature>
<feature type="domain" description="MacB-like periplasmic core" evidence="9">
    <location>
        <begin position="544"/>
        <end position="702"/>
    </location>
</feature>
<evidence type="ECO:0000256" key="2">
    <source>
        <dbReference type="ARBA" id="ARBA00022475"/>
    </source>
</evidence>
<dbReference type="GO" id="GO:0022857">
    <property type="term" value="F:transmembrane transporter activity"/>
    <property type="evidence" value="ECO:0007669"/>
    <property type="project" value="TreeGrafter"/>
</dbReference>
<feature type="domain" description="MacB-like periplasmic core" evidence="9">
    <location>
        <begin position="85"/>
        <end position="305"/>
    </location>
</feature>
<proteinExistence type="inferred from homology"/>
<dbReference type="NCBIfam" id="NF038403">
    <property type="entry name" value="perm_prefix_1"/>
    <property type="match status" value="1"/>
</dbReference>
<evidence type="ECO:0000259" key="8">
    <source>
        <dbReference type="Pfam" id="PF02687"/>
    </source>
</evidence>
<evidence type="ECO:0000313" key="11">
    <source>
        <dbReference type="Proteomes" id="UP000269669"/>
    </source>
</evidence>
<dbReference type="Proteomes" id="UP000269669">
    <property type="component" value="Unassembled WGS sequence"/>
</dbReference>
<accession>A0A428MNQ9</accession>
<keyword evidence="2" id="KW-1003">Cell membrane</keyword>
<dbReference type="PANTHER" id="PTHR30572">
    <property type="entry name" value="MEMBRANE COMPONENT OF TRANSPORTER-RELATED"/>
    <property type="match status" value="1"/>
</dbReference>
<comment type="subcellular location">
    <subcellularLocation>
        <location evidence="1">Cell membrane</location>
        <topology evidence="1">Multi-pass membrane protein</topology>
    </subcellularLocation>
</comment>
<keyword evidence="4 7" id="KW-1133">Transmembrane helix</keyword>
<dbReference type="OrthoDB" id="108200at2"/>
<dbReference type="EMBL" id="RSDW01000001">
    <property type="protein sequence ID" value="RSL18492.1"/>
    <property type="molecule type" value="Genomic_DNA"/>
</dbReference>
<dbReference type="Pfam" id="PF12704">
    <property type="entry name" value="MacB_PCD"/>
    <property type="match status" value="2"/>
</dbReference>
<dbReference type="AlphaFoldDB" id="A0A428MNQ9"/>
<evidence type="ECO:0000256" key="1">
    <source>
        <dbReference type="ARBA" id="ARBA00004651"/>
    </source>
</evidence>
<feature type="domain" description="ABC3 transporter permease C-terminal" evidence="8">
    <location>
        <begin position="349"/>
        <end position="466"/>
    </location>
</feature>
<keyword evidence="3 7" id="KW-0812">Transmembrane</keyword>
<comment type="similarity">
    <text evidence="6">Belongs to the ABC-4 integral membrane protein family.</text>
</comment>
<evidence type="ECO:0000256" key="3">
    <source>
        <dbReference type="ARBA" id="ARBA00022692"/>
    </source>
</evidence>
<dbReference type="InterPro" id="IPR025857">
    <property type="entry name" value="MacB_PCD"/>
</dbReference>
<keyword evidence="5 7" id="KW-0472">Membrane</keyword>
<feature type="transmembrane region" description="Helical" evidence="7">
    <location>
        <begin position="490"/>
        <end position="510"/>
    </location>
</feature>
<evidence type="ECO:0000256" key="5">
    <source>
        <dbReference type="ARBA" id="ARBA00023136"/>
    </source>
</evidence>
<evidence type="ECO:0000259" key="9">
    <source>
        <dbReference type="Pfam" id="PF12704"/>
    </source>
</evidence>
<name>A0A428MNQ9_9BACT</name>
<dbReference type="InterPro" id="IPR047928">
    <property type="entry name" value="Perm_prefix_1"/>
</dbReference>
<evidence type="ECO:0000256" key="4">
    <source>
        <dbReference type="ARBA" id="ARBA00022989"/>
    </source>
</evidence>
<dbReference type="GO" id="GO:0005886">
    <property type="term" value="C:plasma membrane"/>
    <property type="evidence" value="ECO:0007669"/>
    <property type="project" value="UniProtKB-SubCell"/>
</dbReference>
<dbReference type="PANTHER" id="PTHR30572:SF4">
    <property type="entry name" value="ABC TRANSPORTER PERMEASE YTRF"/>
    <property type="match status" value="1"/>
</dbReference>
<evidence type="ECO:0000313" key="10">
    <source>
        <dbReference type="EMBL" id="RSL18492.1"/>
    </source>
</evidence>
<feature type="transmembrane region" description="Helical" evidence="7">
    <location>
        <begin position="82"/>
        <end position="105"/>
    </location>
</feature>
<dbReference type="RefSeq" id="WP_125486856.1">
    <property type="nucleotide sequence ID" value="NZ_RSDW01000001.1"/>
</dbReference>
<feature type="transmembrane region" description="Helical" evidence="7">
    <location>
        <begin position="394"/>
        <end position="420"/>
    </location>
</feature>
<protein>
    <submittedName>
        <fullName evidence="10">Putative permease</fullName>
    </submittedName>
</protein>
<dbReference type="InterPro" id="IPR003838">
    <property type="entry name" value="ABC3_permease_C"/>
</dbReference>
<evidence type="ECO:0000256" key="6">
    <source>
        <dbReference type="ARBA" id="ARBA00038076"/>
    </source>
</evidence>
<dbReference type="InterPro" id="IPR050250">
    <property type="entry name" value="Macrolide_Exporter_MacB"/>
</dbReference>
<dbReference type="Pfam" id="PF02687">
    <property type="entry name" value="FtsX"/>
    <property type="match status" value="1"/>
</dbReference>